<keyword evidence="4" id="KW-1133">Transmembrane helix</keyword>
<evidence type="ECO:0000256" key="2">
    <source>
        <dbReference type="ARBA" id="ARBA00022737"/>
    </source>
</evidence>
<organism>
    <name type="scientific">Branchiostoma floridae</name>
    <name type="common">Florida lancelet</name>
    <name type="synonym">Amphioxus</name>
    <dbReference type="NCBI Taxonomy" id="7739"/>
    <lineage>
        <taxon>Eukaryota</taxon>
        <taxon>Metazoa</taxon>
        <taxon>Chordata</taxon>
        <taxon>Cephalochordata</taxon>
        <taxon>Leptocardii</taxon>
        <taxon>Amphioxiformes</taxon>
        <taxon>Branchiostomatidae</taxon>
        <taxon>Branchiostoma</taxon>
    </lineage>
</organism>
<feature type="compositionally biased region" description="Polar residues" evidence="3">
    <location>
        <begin position="385"/>
        <end position="396"/>
    </location>
</feature>
<sequence length="737" mass="82035">MAESSLFLSGWKRDGLTVQLAWYFFDLSTEDDTFFGLEQLKHLYLQKNCISAISKHAFRGLLLLKDIWLSWNRLRSVPVDALLHLEALQVARLTYNHITTVDDQVMQLGQNYSFALMLRRNMLSCDKDLTWFICNLPQLELILHRSSLKCASPAHLQGTVLTVLRERVCPKPPLWTPKWDKVFIGAVTTRTSSEGPQNVSTLLYDKTTLDHTDKMLYTNNAIHNKTTPTENNTHAPYASISFAPIQTTETVYISLFGGGAILNLDDNGSNLVATILAVLLPLLLVLSSVVLFSCYHYGLHTALCNIEPENEDPNDGTIEPYAVVYSDSTDLQAPDGDLANDNPPITGSDQSEGSYKIQSHAERGKEKVNKFKVFAVIHHKDNRPESQSPDTTQDNNPDLKPQAIAHDNNQGPHEATHDDNPEIQPYAVTFDLSRDGNSNGQPYAIAYQSPQTPRCLTSLQTTADQQETIVKQPLATSWPTRANTPHCRNEEGDNPPARGDNSPCENATDKEETIVKQKRPQSWPTVANTRTELNCIPNYWNKEADKDNTPARYVNTPCEDATDQDETIIKQAFNQSDGQSFLMDAEFHRTNQDGDKDTRARDERCPSGMGEEKEIPSGMLYRGGSKNFAEEKFSVSQVLYNTSYEEPSGHSLLYEGPLMDNGPSQKQQETEVNGMYILPCCTHSGLEEFQYIGSNIAPSRLPAAPTASISTSTAPYIPRSRASLTPPSTAACRGDTP</sequence>
<feature type="transmembrane region" description="Helical" evidence="4">
    <location>
        <begin position="271"/>
        <end position="298"/>
    </location>
</feature>
<keyword evidence="1" id="KW-0433">Leucine-rich repeat</keyword>
<dbReference type="EMBL" id="GG666579">
    <property type="protein sequence ID" value="EEN52551.1"/>
    <property type="molecule type" value="Genomic_DNA"/>
</dbReference>
<evidence type="ECO:0008006" key="6">
    <source>
        <dbReference type="Google" id="ProtNLM"/>
    </source>
</evidence>
<dbReference type="InterPro" id="IPR051295">
    <property type="entry name" value="LGI_related"/>
</dbReference>
<protein>
    <recommendedName>
        <fullName evidence="6">LRRCT domain-containing protein</fullName>
    </recommendedName>
</protein>
<evidence type="ECO:0000256" key="4">
    <source>
        <dbReference type="SAM" id="Phobius"/>
    </source>
</evidence>
<feature type="region of interest" description="Disordered" evidence="3">
    <location>
        <begin position="702"/>
        <end position="737"/>
    </location>
</feature>
<feature type="region of interest" description="Disordered" evidence="3">
    <location>
        <begin position="591"/>
        <end position="618"/>
    </location>
</feature>
<dbReference type="SMART" id="SM00369">
    <property type="entry name" value="LRR_TYP"/>
    <property type="match status" value="3"/>
</dbReference>
<evidence type="ECO:0000313" key="5">
    <source>
        <dbReference type="EMBL" id="EEN52551.1"/>
    </source>
</evidence>
<name>C3Z4G2_BRAFL</name>
<evidence type="ECO:0000256" key="1">
    <source>
        <dbReference type="ARBA" id="ARBA00022614"/>
    </source>
</evidence>
<keyword evidence="4" id="KW-0812">Transmembrane</keyword>
<feature type="compositionally biased region" description="Low complexity" evidence="3">
    <location>
        <begin position="702"/>
        <end position="715"/>
    </location>
</feature>
<proteinExistence type="predicted"/>
<keyword evidence="2" id="KW-0677">Repeat</keyword>
<dbReference type="InterPro" id="IPR032675">
    <property type="entry name" value="LRR_dom_sf"/>
</dbReference>
<dbReference type="InterPro" id="IPR003591">
    <property type="entry name" value="Leu-rich_rpt_typical-subtyp"/>
</dbReference>
<feature type="region of interest" description="Disordered" evidence="3">
    <location>
        <begin position="379"/>
        <end position="421"/>
    </location>
</feature>
<keyword evidence="4" id="KW-0472">Membrane</keyword>
<dbReference type="InParanoid" id="C3Z4G2"/>
<dbReference type="InterPro" id="IPR001611">
    <property type="entry name" value="Leu-rich_rpt"/>
</dbReference>
<dbReference type="AlphaFoldDB" id="C3Z4G2"/>
<feature type="compositionally biased region" description="Polar residues" evidence="3">
    <location>
        <begin position="343"/>
        <end position="357"/>
    </location>
</feature>
<gene>
    <name evidence="5" type="ORF">BRAFLDRAFT_96420</name>
</gene>
<feature type="region of interest" description="Disordered" evidence="3">
    <location>
        <begin position="478"/>
        <end position="523"/>
    </location>
</feature>
<accession>C3Z4G2</accession>
<dbReference type="SUPFAM" id="SSF52058">
    <property type="entry name" value="L domain-like"/>
    <property type="match status" value="1"/>
</dbReference>
<dbReference type="PANTHER" id="PTHR24367:SF318">
    <property type="entry name" value="LEUCINE-RICH GLIOMA-INACTIVATED PROTEIN 1-LIKE"/>
    <property type="match status" value="1"/>
</dbReference>
<dbReference type="PANTHER" id="PTHR24367">
    <property type="entry name" value="LEUCINE-RICH REPEAT-CONTAINING PROTEIN"/>
    <property type="match status" value="1"/>
</dbReference>
<feature type="region of interest" description="Disordered" evidence="3">
    <location>
        <begin position="329"/>
        <end position="364"/>
    </location>
</feature>
<reference evidence="5" key="1">
    <citation type="journal article" date="2008" name="Nature">
        <title>The amphioxus genome and the evolution of the chordate karyotype.</title>
        <authorList>
            <consortium name="US DOE Joint Genome Institute (JGI-PGF)"/>
            <person name="Putnam N.H."/>
            <person name="Butts T."/>
            <person name="Ferrier D.E.K."/>
            <person name="Furlong R.F."/>
            <person name="Hellsten U."/>
            <person name="Kawashima T."/>
            <person name="Robinson-Rechavi M."/>
            <person name="Shoguchi E."/>
            <person name="Terry A."/>
            <person name="Yu J.-K."/>
            <person name="Benito-Gutierrez E.L."/>
            <person name="Dubchak I."/>
            <person name="Garcia-Fernandez J."/>
            <person name="Gibson-Brown J.J."/>
            <person name="Grigoriev I.V."/>
            <person name="Horton A.C."/>
            <person name="de Jong P.J."/>
            <person name="Jurka J."/>
            <person name="Kapitonov V.V."/>
            <person name="Kohara Y."/>
            <person name="Kuroki Y."/>
            <person name="Lindquist E."/>
            <person name="Lucas S."/>
            <person name="Osoegawa K."/>
            <person name="Pennacchio L.A."/>
            <person name="Salamov A.A."/>
            <person name="Satou Y."/>
            <person name="Sauka-Spengler T."/>
            <person name="Schmutz J."/>
            <person name="Shin-I T."/>
            <person name="Toyoda A."/>
            <person name="Bronner-Fraser M."/>
            <person name="Fujiyama A."/>
            <person name="Holland L.Z."/>
            <person name="Holland P.W.H."/>
            <person name="Satoh N."/>
            <person name="Rokhsar D.S."/>
        </authorList>
    </citation>
    <scope>NUCLEOTIDE SEQUENCE [LARGE SCALE GENOMIC DNA]</scope>
    <source>
        <strain evidence="5">S238N-H82</strain>
        <tissue evidence="5">Testes</tissue>
    </source>
</reference>
<dbReference type="Gene3D" id="3.80.10.10">
    <property type="entry name" value="Ribonuclease Inhibitor"/>
    <property type="match status" value="1"/>
</dbReference>
<evidence type="ECO:0000256" key="3">
    <source>
        <dbReference type="SAM" id="MobiDB-lite"/>
    </source>
</evidence>
<feature type="compositionally biased region" description="Basic and acidic residues" evidence="3">
    <location>
        <begin position="591"/>
        <end position="615"/>
    </location>
</feature>
<dbReference type="Pfam" id="PF13855">
    <property type="entry name" value="LRR_8"/>
    <property type="match status" value="1"/>
</dbReference>